<proteinExistence type="predicted"/>
<evidence type="ECO:0000313" key="1">
    <source>
        <dbReference type="EMBL" id="CAK0886269.1"/>
    </source>
</evidence>
<gene>
    <name evidence="1" type="ORF">PCOR1329_LOCUS67663</name>
</gene>
<protein>
    <submittedName>
        <fullName evidence="1">Uncharacterized protein</fullName>
    </submittedName>
</protein>
<accession>A0ABN9WIE6</accession>
<evidence type="ECO:0000313" key="2">
    <source>
        <dbReference type="Proteomes" id="UP001189429"/>
    </source>
</evidence>
<dbReference type="EMBL" id="CAUYUJ010018781">
    <property type="protein sequence ID" value="CAK0886269.1"/>
    <property type="molecule type" value="Genomic_DNA"/>
</dbReference>
<reference evidence="1" key="1">
    <citation type="submission" date="2023-10" db="EMBL/GenBank/DDBJ databases">
        <authorList>
            <person name="Chen Y."/>
            <person name="Shah S."/>
            <person name="Dougan E. K."/>
            <person name="Thang M."/>
            <person name="Chan C."/>
        </authorList>
    </citation>
    <scope>NUCLEOTIDE SEQUENCE [LARGE SCALE GENOMIC DNA]</scope>
</reference>
<comment type="caution">
    <text evidence="1">The sequence shown here is derived from an EMBL/GenBank/DDBJ whole genome shotgun (WGS) entry which is preliminary data.</text>
</comment>
<name>A0ABN9WIE6_9DINO</name>
<dbReference type="Proteomes" id="UP001189429">
    <property type="component" value="Unassembled WGS sequence"/>
</dbReference>
<keyword evidence="2" id="KW-1185">Reference proteome</keyword>
<organism evidence="1 2">
    <name type="scientific">Prorocentrum cordatum</name>
    <dbReference type="NCBI Taxonomy" id="2364126"/>
    <lineage>
        <taxon>Eukaryota</taxon>
        <taxon>Sar</taxon>
        <taxon>Alveolata</taxon>
        <taxon>Dinophyceae</taxon>
        <taxon>Prorocentrales</taxon>
        <taxon>Prorocentraceae</taxon>
        <taxon>Prorocentrum</taxon>
    </lineage>
</organism>
<sequence>MRYGRQLVEKQRWVQRAVAGARAPLEAVRRIRPSPRQLRYAHRTVWTFSEEGGEVSFGPAGALRDQDAELAHDDPEPPSGCVLPQRAVTRTLEAVWSAFQELRGANPAAYSVYEEKRGLGTFKAAEVLCARVPRHELGRKPGGRRTELLLNLVLAHDTDVESVLEPLATALRAQAPKCLVGVVANVSRAKLAVMGGRREVLLHGRRCVRDGFALRVGGAPRHFALEVGAGSRLLAHAALLPEVARAAVEMSGAGGTDVVWHSSAAEES</sequence>